<dbReference type="GO" id="GO:0031405">
    <property type="term" value="F:lipoic acid binding"/>
    <property type="evidence" value="ECO:0007669"/>
    <property type="project" value="TreeGrafter"/>
</dbReference>
<dbReference type="SUPFAM" id="SSF52777">
    <property type="entry name" value="CoA-dependent acyltransferases"/>
    <property type="match status" value="1"/>
</dbReference>
<dbReference type="GO" id="GO:0016407">
    <property type="term" value="F:acetyltransferase activity"/>
    <property type="evidence" value="ECO:0007669"/>
    <property type="project" value="TreeGrafter"/>
</dbReference>
<dbReference type="Pfam" id="PF00198">
    <property type="entry name" value="2-oxoacid_dh"/>
    <property type="match status" value="1"/>
</dbReference>
<gene>
    <name evidence="8" type="ORF">AB675_10405</name>
</gene>
<organism evidence="8 9">
    <name type="scientific">Cyphellophora attinorum</name>
    <dbReference type="NCBI Taxonomy" id="1664694"/>
    <lineage>
        <taxon>Eukaryota</taxon>
        <taxon>Fungi</taxon>
        <taxon>Dikarya</taxon>
        <taxon>Ascomycota</taxon>
        <taxon>Pezizomycotina</taxon>
        <taxon>Eurotiomycetes</taxon>
        <taxon>Chaetothyriomycetidae</taxon>
        <taxon>Chaetothyriales</taxon>
        <taxon>Cyphellophoraceae</taxon>
        <taxon>Cyphellophora</taxon>
    </lineage>
</organism>
<dbReference type="PANTHER" id="PTHR43178">
    <property type="entry name" value="DIHYDROLIPOAMIDE ACETYLTRANSFERASE COMPONENT OF PYRUVATE DEHYDROGENASE COMPLEX"/>
    <property type="match status" value="1"/>
</dbReference>
<reference evidence="8 9" key="1">
    <citation type="submission" date="2015-06" db="EMBL/GenBank/DDBJ databases">
        <title>Draft genome of the ant-associated black yeast Phialophora attae CBS 131958.</title>
        <authorList>
            <person name="Moreno L.F."/>
            <person name="Stielow B.J."/>
            <person name="de Hoog S."/>
            <person name="Vicente V.A."/>
            <person name="Weiss V.A."/>
            <person name="de Vries M."/>
            <person name="Cruz L.M."/>
            <person name="Souza E.M."/>
        </authorList>
    </citation>
    <scope>NUCLEOTIDE SEQUENCE [LARGE SCALE GENOMIC DNA]</scope>
    <source>
        <strain evidence="8 9">CBS 131958</strain>
    </source>
</reference>
<name>A0A0N1H488_9EURO</name>
<feature type="compositionally biased region" description="Polar residues" evidence="6">
    <location>
        <begin position="95"/>
        <end position="116"/>
    </location>
</feature>
<dbReference type="InterPro" id="IPR004167">
    <property type="entry name" value="PSBD"/>
</dbReference>
<keyword evidence="9" id="KW-1185">Reference proteome</keyword>
<dbReference type="GeneID" id="28731054"/>
<dbReference type="STRING" id="1664694.A0A0N1H488"/>
<comment type="similarity">
    <text evidence="2">Belongs to the 2-oxoacid dehydrogenase family.</text>
</comment>
<dbReference type="FunFam" id="3.30.559.10:FF:000007">
    <property type="entry name" value="Dihydrolipoamide acetyltransferase component of pyruvate dehydrogenase complex"/>
    <property type="match status" value="1"/>
</dbReference>
<protein>
    <recommendedName>
        <fullName evidence="7">Peripheral subunit-binding (PSBD) domain-containing protein</fullName>
    </recommendedName>
</protein>
<evidence type="ECO:0000256" key="5">
    <source>
        <dbReference type="ARBA" id="ARBA00023315"/>
    </source>
</evidence>
<evidence type="ECO:0000256" key="2">
    <source>
        <dbReference type="ARBA" id="ARBA00007317"/>
    </source>
</evidence>
<dbReference type="Pfam" id="PF02817">
    <property type="entry name" value="E3_binding"/>
    <property type="match status" value="1"/>
</dbReference>
<keyword evidence="4" id="KW-0450">Lipoyl</keyword>
<dbReference type="PANTHER" id="PTHR43178:SF5">
    <property type="entry name" value="LIPOAMIDE ACYLTRANSFERASE COMPONENT OF BRANCHED-CHAIN ALPHA-KETO ACID DEHYDROGENASE COMPLEX, MITOCHONDRIAL"/>
    <property type="match status" value="1"/>
</dbReference>
<dbReference type="InterPro" id="IPR023213">
    <property type="entry name" value="CAT-like_dom_sf"/>
</dbReference>
<dbReference type="AlphaFoldDB" id="A0A0N1H488"/>
<proteinExistence type="inferred from homology"/>
<comment type="cofactor">
    <cofactor evidence="1">
        <name>(R)-lipoate</name>
        <dbReference type="ChEBI" id="CHEBI:83088"/>
    </cofactor>
</comment>
<evidence type="ECO:0000256" key="3">
    <source>
        <dbReference type="ARBA" id="ARBA00022679"/>
    </source>
</evidence>
<dbReference type="Gene3D" id="3.30.559.10">
    <property type="entry name" value="Chloramphenicol acetyltransferase-like domain"/>
    <property type="match status" value="1"/>
</dbReference>
<accession>A0A0N1H488</accession>
<dbReference type="Gene3D" id="4.10.320.10">
    <property type="entry name" value="E3-binding domain"/>
    <property type="match status" value="1"/>
</dbReference>
<sequence length="365" mass="39118">MGSSNNSPVDAKPTIPASGIEDITHGAGQSSENDVVSEPVNERTHRRTLNSAPIMPTLRHLLKQNHIEAADVTGTGKNGRITKEDVDRILQLRVSSQAESTDNQPIQRTSTPSTAVKASPQKENDDVASTISRGGLAMFRSMTQALTIPHFMYSHEVDLTVLNDVRSSCKASAAASAPSTTLSPLPFVIKALSQAFLIDRRINAHLDTSVSPPQVIIRSRHNFGIAVDSPHGLVVPVIKDVQSLSVATIASEVKRLGLLAREGRLVPENLEGATFTVSNIGSIGGNVVAPIIVPPMVAIVAIGRARHVPVFQTDATGVEHIVKRDQLCMTWSADHRVLDGATIARVAEHTRLLVENVDTWSVALN</sequence>
<dbReference type="OrthoDB" id="15567at2759"/>
<dbReference type="GO" id="GO:0005739">
    <property type="term" value="C:mitochondrion"/>
    <property type="evidence" value="ECO:0007669"/>
    <property type="project" value="TreeGrafter"/>
</dbReference>
<dbReference type="SUPFAM" id="SSF47005">
    <property type="entry name" value="Peripheral subunit-binding domain of 2-oxo acid dehydrogenase complex"/>
    <property type="match status" value="1"/>
</dbReference>
<evidence type="ECO:0000259" key="7">
    <source>
        <dbReference type="PROSITE" id="PS51826"/>
    </source>
</evidence>
<dbReference type="InterPro" id="IPR050743">
    <property type="entry name" value="2-oxoacid_DH_E2_comp"/>
</dbReference>
<dbReference type="InterPro" id="IPR036625">
    <property type="entry name" value="E3-bd_dom_sf"/>
</dbReference>
<feature type="domain" description="Peripheral subunit-binding (PSBD)" evidence="7">
    <location>
        <begin position="53"/>
        <end position="90"/>
    </location>
</feature>
<evidence type="ECO:0000256" key="1">
    <source>
        <dbReference type="ARBA" id="ARBA00001938"/>
    </source>
</evidence>
<feature type="region of interest" description="Disordered" evidence="6">
    <location>
        <begin position="1"/>
        <end position="49"/>
    </location>
</feature>
<dbReference type="EMBL" id="LFJN01000035">
    <property type="protein sequence ID" value="KPI35947.1"/>
    <property type="molecule type" value="Genomic_DNA"/>
</dbReference>
<evidence type="ECO:0000313" key="9">
    <source>
        <dbReference type="Proteomes" id="UP000038010"/>
    </source>
</evidence>
<dbReference type="InterPro" id="IPR001078">
    <property type="entry name" value="2-oxoacid_DH_actylTfrase"/>
</dbReference>
<feature type="region of interest" description="Disordered" evidence="6">
    <location>
        <begin position="95"/>
        <end position="127"/>
    </location>
</feature>
<keyword evidence="5" id="KW-0012">Acyltransferase</keyword>
<dbReference type="VEuPathDB" id="FungiDB:AB675_10405"/>
<dbReference type="PROSITE" id="PS51826">
    <property type="entry name" value="PSBD"/>
    <property type="match status" value="1"/>
</dbReference>
<keyword evidence="3" id="KW-0808">Transferase</keyword>
<evidence type="ECO:0000256" key="6">
    <source>
        <dbReference type="SAM" id="MobiDB-lite"/>
    </source>
</evidence>
<dbReference type="RefSeq" id="XP_017995910.1">
    <property type="nucleotide sequence ID" value="XM_018139174.1"/>
</dbReference>
<evidence type="ECO:0000313" key="8">
    <source>
        <dbReference type="EMBL" id="KPI35947.1"/>
    </source>
</evidence>
<dbReference type="Proteomes" id="UP000038010">
    <property type="component" value="Unassembled WGS sequence"/>
</dbReference>
<evidence type="ECO:0000256" key="4">
    <source>
        <dbReference type="ARBA" id="ARBA00022823"/>
    </source>
</evidence>
<comment type="caution">
    <text evidence="8">The sequence shown here is derived from an EMBL/GenBank/DDBJ whole genome shotgun (WGS) entry which is preliminary data.</text>
</comment>